<gene>
    <name evidence="3" type="ORF">TM35_000861070</name>
</gene>
<feature type="compositionally biased region" description="Low complexity" evidence="2">
    <location>
        <begin position="175"/>
        <end position="187"/>
    </location>
</feature>
<evidence type="ECO:0000313" key="3">
    <source>
        <dbReference type="EMBL" id="ORC82654.1"/>
    </source>
</evidence>
<feature type="compositionally biased region" description="Acidic residues" evidence="2">
    <location>
        <begin position="10"/>
        <end position="23"/>
    </location>
</feature>
<evidence type="ECO:0008006" key="5">
    <source>
        <dbReference type="Google" id="ProtNLM"/>
    </source>
</evidence>
<feature type="region of interest" description="Disordered" evidence="2">
    <location>
        <begin position="1"/>
        <end position="27"/>
    </location>
</feature>
<dbReference type="EMBL" id="NBCO01000086">
    <property type="protein sequence ID" value="ORC82654.1"/>
    <property type="molecule type" value="Genomic_DNA"/>
</dbReference>
<proteinExistence type="predicted"/>
<reference evidence="3 4" key="1">
    <citation type="submission" date="2017-03" db="EMBL/GenBank/DDBJ databases">
        <title>An alternative strategy for trypanosome survival in the mammalian bloodstream revealed through genome and transcriptome analysis of the ubiquitous bovine parasite Trypanosoma (Megatrypanum) theileri.</title>
        <authorList>
            <person name="Kelly S."/>
            <person name="Ivens A."/>
            <person name="Mott A."/>
            <person name="O'Neill E."/>
            <person name="Emms D."/>
            <person name="Macleod O."/>
            <person name="Voorheis P."/>
            <person name="Matthews J."/>
            <person name="Matthews K."/>
            <person name="Carrington M."/>
        </authorList>
    </citation>
    <scope>NUCLEOTIDE SEQUENCE [LARGE SCALE GENOMIC DNA]</scope>
    <source>
        <strain evidence="3">Edinburgh</strain>
    </source>
</reference>
<dbReference type="AlphaFoldDB" id="A0A1X0NF11"/>
<dbReference type="Proteomes" id="UP000192257">
    <property type="component" value="Unassembled WGS sequence"/>
</dbReference>
<keyword evidence="1" id="KW-0175">Coiled coil</keyword>
<dbReference type="STRING" id="67003.A0A1X0NF11"/>
<evidence type="ECO:0000256" key="1">
    <source>
        <dbReference type="SAM" id="Coils"/>
    </source>
</evidence>
<comment type="caution">
    <text evidence="3">The sequence shown here is derived from an EMBL/GenBank/DDBJ whole genome shotgun (WGS) entry which is preliminary data.</text>
</comment>
<organism evidence="3 4">
    <name type="scientific">Trypanosoma theileri</name>
    <dbReference type="NCBI Taxonomy" id="67003"/>
    <lineage>
        <taxon>Eukaryota</taxon>
        <taxon>Discoba</taxon>
        <taxon>Euglenozoa</taxon>
        <taxon>Kinetoplastea</taxon>
        <taxon>Metakinetoplastina</taxon>
        <taxon>Trypanosomatida</taxon>
        <taxon>Trypanosomatidae</taxon>
        <taxon>Trypanosoma</taxon>
    </lineage>
</organism>
<dbReference type="GeneID" id="39991226"/>
<evidence type="ECO:0000313" key="4">
    <source>
        <dbReference type="Proteomes" id="UP000192257"/>
    </source>
</evidence>
<name>A0A1X0NF11_9TRYP</name>
<keyword evidence="4" id="KW-1185">Reference proteome</keyword>
<feature type="coiled-coil region" evidence="1">
    <location>
        <begin position="112"/>
        <end position="139"/>
    </location>
</feature>
<accession>A0A1X0NF11</accession>
<feature type="non-terminal residue" evidence="3">
    <location>
        <position position="1"/>
    </location>
</feature>
<dbReference type="VEuPathDB" id="TriTrypDB:TM35_000861070"/>
<evidence type="ECO:0000256" key="2">
    <source>
        <dbReference type="SAM" id="MobiDB-lite"/>
    </source>
</evidence>
<protein>
    <recommendedName>
        <fullName evidence="5">Trichohyalin</fullName>
    </recommendedName>
</protein>
<feature type="region of interest" description="Disordered" evidence="2">
    <location>
        <begin position="151"/>
        <end position="194"/>
    </location>
</feature>
<dbReference type="RefSeq" id="XP_028877267.1">
    <property type="nucleotide sequence ID" value="XM_029031446.1"/>
</dbReference>
<sequence>KEWWRAKAEEEMEEDDDDDEFGENTDVGWEEKDKWRDILRNALEEEESMARQSLYAMELAARSEDCEWEWCVQSHLKGCAYTDSDPHLHKQQQQQQQHPEPLLLSIKEQRCRDAMLREIERLTRLKAAVRHEMHEMRLRDGVSQWRMKVRVQRRRKEGGGVSTPSSLPMREVAAESPSQQTQSNQQQQEEEEEYEIDLHRIHRDTLRVSQKLTALRQERDELETMKEWWRAKAEEEMEEDDDDDEFGENTDVGWEEKDKWRDILRNALEEEESMSRQSLYAMELAARREDCEWEWCVQSHFKGCAYTGSDPHLHKQQQQQQQHFLLNSQTTRRVMQTAAAVSAVLCGCVYHY</sequence>